<dbReference type="PANTHER" id="PTHR48090:SF1">
    <property type="entry name" value="PROPHAGE BACTOPRENOL GLUCOSYL TRANSFERASE HOMOLOG"/>
    <property type="match status" value="1"/>
</dbReference>
<dbReference type="GO" id="GO:0005886">
    <property type="term" value="C:plasma membrane"/>
    <property type="evidence" value="ECO:0007669"/>
    <property type="project" value="TreeGrafter"/>
</dbReference>
<dbReference type="PANTHER" id="PTHR48090">
    <property type="entry name" value="UNDECAPRENYL-PHOSPHATE 4-DEOXY-4-FORMAMIDO-L-ARABINOSE TRANSFERASE-RELATED"/>
    <property type="match status" value="1"/>
</dbReference>
<dbReference type="GO" id="GO:0016757">
    <property type="term" value="F:glycosyltransferase activity"/>
    <property type="evidence" value="ECO:0007669"/>
    <property type="project" value="UniProtKB-KW"/>
</dbReference>
<dbReference type="InterPro" id="IPR029044">
    <property type="entry name" value="Nucleotide-diphossugar_trans"/>
</dbReference>
<dbReference type="Pfam" id="PF00535">
    <property type="entry name" value="Glycos_transf_2"/>
    <property type="match status" value="1"/>
</dbReference>
<dbReference type="SUPFAM" id="SSF53448">
    <property type="entry name" value="Nucleotide-diphospho-sugar transferases"/>
    <property type="match status" value="1"/>
</dbReference>
<evidence type="ECO:0000256" key="2">
    <source>
        <dbReference type="ARBA" id="ARBA00022676"/>
    </source>
</evidence>
<dbReference type="KEGG" id="pspi:PS2015_577"/>
<dbReference type="EMBL" id="CP013189">
    <property type="protein sequence ID" value="ALO45260.1"/>
    <property type="molecule type" value="Genomic_DNA"/>
</dbReference>
<dbReference type="Proteomes" id="UP000065641">
    <property type="component" value="Chromosome"/>
</dbReference>
<dbReference type="InterPro" id="IPR001173">
    <property type="entry name" value="Glyco_trans_2-like"/>
</dbReference>
<reference evidence="9 10" key="1">
    <citation type="submission" date="2015-11" db="EMBL/GenBank/DDBJ databases">
        <authorList>
            <person name="Zhang Y."/>
            <person name="Guo Z."/>
        </authorList>
    </citation>
    <scope>NUCLEOTIDE SEQUENCE [LARGE SCALE GENOMIC DNA]</scope>
    <source>
        <strain evidence="9 10">KCTC 32221</strain>
    </source>
</reference>
<feature type="domain" description="Glycosyltransferase 2-like" evidence="8">
    <location>
        <begin position="6"/>
        <end position="133"/>
    </location>
</feature>
<dbReference type="Gene3D" id="3.90.550.10">
    <property type="entry name" value="Spore Coat Polysaccharide Biosynthesis Protein SpsA, Chain A"/>
    <property type="match status" value="1"/>
</dbReference>
<keyword evidence="5 7" id="KW-1133">Transmembrane helix</keyword>
<dbReference type="RefSeq" id="WP_058020775.1">
    <property type="nucleotide sequence ID" value="NZ_CP013189.1"/>
</dbReference>
<organism evidence="9 10">
    <name type="scientific">Pseudohongiella spirulinae</name>
    <dbReference type="NCBI Taxonomy" id="1249552"/>
    <lineage>
        <taxon>Bacteria</taxon>
        <taxon>Pseudomonadati</taxon>
        <taxon>Pseudomonadota</taxon>
        <taxon>Gammaproteobacteria</taxon>
        <taxon>Pseudomonadales</taxon>
        <taxon>Pseudohongiellaceae</taxon>
        <taxon>Pseudohongiella</taxon>
    </lineage>
</organism>
<keyword evidence="6 7" id="KW-0472">Membrane</keyword>
<evidence type="ECO:0000313" key="10">
    <source>
        <dbReference type="Proteomes" id="UP000065641"/>
    </source>
</evidence>
<feature type="transmembrane region" description="Helical" evidence="7">
    <location>
        <begin position="212"/>
        <end position="245"/>
    </location>
</feature>
<dbReference type="AlphaFoldDB" id="A0A0S2KA67"/>
<evidence type="ECO:0000256" key="3">
    <source>
        <dbReference type="ARBA" id="ARBA00022679"/>
    </source>
</evidence>
<name>A0A0S2KA67_9GAMM</name>
<sequence>MTEIAIIIPAFNEAESISNSLEVIASHVDRIPGITFNLMVIDDGSVDATADIVRDYAANKDNVLLLSLSRHFGKESAINAGLNAARDFDAAIVMDSDLQHPPAMIESMIECWQQGIKVVEAVKESRGNETRTKGVLVKIYYGLFNYLTRLNISGDTDFKLLDRAVVQAYCALPEHGRFFRGLVKWMNFPSQQLSFDVPPSSRKRSAWGSGALFRYAVASITSFTAFPLQIVTLLGGLTFLLSLVIGGMALADKLAGRAVDGFTTVILLILLIGSVLMFSVGLIGIYIGRIYDEVKRRPSYLIDEQRSLLTRRDKH</sequence>
<evidence type="ECO:0000256" key="7">
    <source>
        <dbReference type="SAM" id="Phobius"/>
    </source>
</evidence>
<proteinExistence type="predicted"/>
<keyword evidence="3 9" id="KW-0808">Transferase</keyword>
<keyword evidence="2" id="KW-0328">Glycosyltransferase</keyword>
<feature type="transmembrane region" description="Helical" evidence="7">
    <location>
        <begin position="265"/>
        <end position="287"/>
    </location>
</feature>
<dbReference type="PATRIC" id="fig|1249552.3.peg.582"/>
<evidence type="ECO:0000256" key="6">
    <source>
        <dbReference type="ARBA" id="ARBA00023136"/>
    </source>
</evidence>
<keyword evidence="4 7" id="KW-0812">Transmembrane</keyword>
<protein>
    <submittedName>
        <fullName evidence="9">Glycosyl transferase, group 2 family protein</fullName>
    </submittedName>
</protein>
<evidence type="ECO:0000313" key="9">
    <source>
        <dbReference type="EMBL" id="ALO45260.1"/>
    </source>
</evidence>
<evidence type="ECO:0000256" key="5">
    <source>
        <dbReference type="ARBA" id="ARBA00022989"/>
    </source>
</evidence>
<dbReference type="STRING" id="1249552.PS2015_577"/>
<comment type="subcellular location">
    <subcellularLocation>
        <location evidence="1">Membrane</location>
        <topology evidence="1">Multi-pass membrane protein</topology>
    </subcellularLocation>
</comment>
<evidence type="ECO:0000259" key="8">
    <source>
        <dbReference type="Pfam" id="PF00535"/>
    </source>
</evidence>
<evidence type="ECO:0000256" key="1">
    <source>
        <dbReference type="ARBA" id="ARBA00004141"/>
    </source>
</evidence>
<accession>A0A0S2KA67</accession>
<gene>
    <name evidence="9" type="ORF">PS2015_577</name>
</gene>
<dbReference type="InterPro" id="IPR050256">
    <property type="entry name" value="Glycosyltransferase_2"/>
</dbReference>
<keyword evidence="10" id="KW-1185">Reference proteome</keyword>
<dbReference type="CDD" id="cd04187">
    <property type="entry name" value="DPM1_like_bac"/>
    <property type="match status" value="1"/>
</dbReference>
<evidence type="ECO:0000256" key="4">
    <source>
        <dbReference type="ARBA" id="ARBA00022692"/>
    </source>
</evidence>